<dbReference type="Pfam" id="PF18288">
    <property type="entry name" value="FAA_hydro_N_2"/>
    <property type="match status" value="1"/>
</dbReference>
<dbReference type="AlphaFoldDB" id="A0A4Q7LFP6"/>
<dbReference type="InterPro" id="IPR041072">
    <property type="entry name" value="FAA_hydro_N"/>
</dbReference>
<evidence type="ECO:0000259" key="1">
    <source>
        <dbReference type="Pfam" id="PF01557"/>
    </source>
</evidence>
<dbReference type="GO" id="GO:0016787">
    <property type="term" value="F:hydrolase activity"/>
    <property type="evidence" value="ECO:0007669"/>
    <property type="project" value="UniProtKB-KW"/>
</dbReference>
<dbReference type="PANTHER" id="PTHR43211">
    <property type="entry name" value="FUMARYLACETOACETATE HYDROLASE"/>
    <property type="match status" value="1"/>
</dbReference>
<accession>A0A4Q7LFP6</accession>
<dbReference type="Gene3D" id="3.90.850.10">
    <property type="entry name" value="Fumarylacetoacetase-like, C-terminal domain"/>
    <property type="match status" value="1"/>
</dbReference>
<reference evidence="3 4" key="1">
    <citation type="submission" date="2019-02" db="EMBL/GenBank/DDBJ databases">
        <title>Genomic Encyclopedia of Type Strains, Phase IV (KMG-IV): sequencing the most valuable type-strain genomes for metagenomic binning, comparative biology and taxonomic classification.</title>
        <authorList>
            <person name="Goeker M."/>
        </authorList>
    </citation>
    <scope>NUCLEOTIDE SEQUENCE [LARGE SCALE GENOMIC DNA]</scope>
    <source>
        <strain evidence="3 4">DSM 10617</strain>
    </source>
</reference>
<feature type="domain" description="Fumarylacetoacetase N-terminal" evidence="2">
    <location>
        <begin position="1"/>
        <end position="78"/>
    </location>
</feature>
<dbReference type="PANTHER" id="PTHR43211:SF1">
    <property type="entry name" value="BLL6422 PROTEIN"/>
    <property type="match status" value="1"/>
</dbReference>
<sequence>MKLASYKDGSRDGQLVVVSRDLTQALYATGVASRLRDVLDDWNFLAPQLQDLSHTLNHGKARHAFAFDPAMCLAPLPRASRRIEAWAYPAARERQCGGLGLPVPENLRSQPVLRERPADLGLGARQDLAVRTLAGGVDHEVQWAVVTGDIACAATPEQALEGVRLVGLMNAWALRAVSDDASACLPPGWAPTLVTLDELDGAWMRGRLGLRIDLKLDGRRVARLASGEGQHWHVGQLLALLARERPIACGSVLSCGPIGAADVSGGVASRAEQVHAAGDVAARWLDDGVRVEVDAVDAQGHPVFGTLDQSVVLRA</sequence>
<dbReference type="RefSeq" id="WP_165396833.1">
    <property type="nucleotide sequence ID" value="NZ_SGWV01000011.1"/>
</dbReference>
<dbReference type="Pfam" id="PF01557">
    <property type="entry name" value="FAA_hydrolase"/>
    <property type="match status" value="1"/>
</dbReference>
<comment type="caution">
    <text evidence="3">The sequence shown here is derived from an EMBL/GenBank/DDBJ whole genome shotgun (WGS) entry which is preliminary data.</text>
</comment>
<evidence type="ECO:0000313" key="4">
    <source>
        <dbReference type="Proteomes" id="UP000293433"/>
    </source>
</evidence>
<evidence type="ECO:0000313" key="3">
    <source>
        <dbReference type="EMBL" id="RZS52148.1"/>
    </source>
</evidence>
<feature type="domain" description="Fumarylacetoacetase-like C-terminal" evidence="1">
    <location>
        <begin position="99"/>
        <end position="311"/>
    </location>
</feature>
<evidence type="ECO:0000259" key="2">
    <source>
        <dbReference type="Pfam" id="PF18288"/>
    </source>
</evidence>
<keyword evidence="4" id="KW-1185">Reference proteome</keyword>
<organism evidence="3 4">
    <name type="scientific">Sphaerotilus mobilis</name>
    <dbReference type="NCBI Taxonomy" id="47994"/>
    <lineage>
        <taxon>Bacteria</taxon>
        <taxon>Pseudomonadati</taxon>
        <taxon>Pseudomonadota</taxon>
        <taxon>Betaproteobacteria</taxon>
        <taxon>Burkholderiales</taxon>
        <taxon>Sphaerotilaceae</taxon>
        <taxon>Sphaerotilus</taxon>
    </lineage>
</organism>
<dbReference type="SUPFAM" id="SSF56529">
    <property type="entry name" value="FAH"/>
    <property type="match status" value="1"/>
</dbReference>
<dbReference type="EMBL" id="SGWV01000011">
    <property type="protein sequence ID" value="RZS52148.1"/>
    <property type="molecule type" value="Genomic_DNA"/>
</dbReference>
<proteinExistence type="predicted"/>
<name>A0A4Q7LFP6_9BURK</name>
<gene>
    <name evidence="3" type="ORF">EV685_3338</name>
</gene>
<dbReference type="InterPro" id="IPR036663">
    <property type="entry name" value="Fumarylacetoacetase_C_sf"/>
</dbReference>
<protein>
    <submittedName>
        <fullName evidence="3">Fumarylacetoacetate (FAA) hydrolase</fullName>
    </submittedName>
</protein>
<dbReference type="Proteomes" id="UP000293433">
    <property type="component" value="Unassembled WGS sequence"/>
</dbReference>
<keyword evidence="3" id="KW-0378">Hydrolase</keyword>
<dbReference type="InterPro" id="IPR011234">
    <property type="entry name" value="Fumarylacetoacetase-like_C"/>
</dbReference>